<proteinExistence type="predicted"/>
<dbReference type="RefSeq" id="WP_155909820.1">
    <property type="nucleotide sequence ID" value="NZ_KY349138.1"/>
</dbReference>
<keyword evidence="1" id="KW-0614">Plasmid</keyword>
<reference evidence="1" key="1">
    <citation type="submission" date="2016-12" db="EMBL/GenBank/DDBJ databases">
        <title>Complete plasmid sequence carrying type IV-like and type VII secretion systems from an atypical mycobacteria strain.</title>
        <authorList>
            <person name="Morgado S."/>
            <person name="Marin M."/>
            <person name="Fonseca E."/>
            <person name="Freitas F."/>
            <person name="Vicente A.C."/>
        </authorList>
    </citation>
    <scope>NUCLEOTIDE SEQUENCE</scope>
    <source>
        <strain evidence="1">CBMA 213</strain>
        <plasmid evidence="1">pCBMA213_2</plasmid>
    </source>
</reference>
<name>A0A1S6GKW0_9MYCO</name>
<gene>
    <name evidence="1" type="ORF">pCBMA213_2_00132</name>
</gene>
<dbReference type="EMBL" id="KY349138">
    <property type="protein sequence ID" value="AQS22496.1"/>
    <property type="molecule type" value="Genomic_DNA"/>
</dbReference>
<dbReference type="AlphaFoldDB" id="A0A1S6GKW0"/>
<sequence>MLAPFDKIAITTPAGTYVIGLHYDLDAAVPDYTDDGGFVYLGDTRTISAQLGDAAHDVAALLQRHSATNDSLWEHQHRSAAAIARYLRLAHGLTGVQQVHHNGDRYHCEEPSTNRHAGIDGLAWSPADAPQPADYTRGLVATYDAWANGEVYGYTLTAPDDREIHSCWDFYTDPDEPFTGDGPLGLGYMIREARAEAYNDAATRIAQANTAGAGVIGLI</sequence>
<evidence type="ECO:0000313" key="1">
    <source>
        <dbReference type="EMBL" id="AQS22496.1"/>
    </source>
</evidence>
<organism evidence="1">
    <name type="scientific">Mycolicibacterium sp. CBMA 213</name>
    <dbReference type="NCBI Taxonomy" id="1968788"/>
    <lineage>
        <taxon>Bacteria</taxon>
        <taxon>Bacillati</taxon>
        <taxon>Actinomycetota</taxon>
        <taxon>Actinomycetes</taxon>
        <taxon>Mycobacteriales</taxon>
        <taxon>Mycobacteriaceae</taxon>
        <taxon>Mycolicibacterium</taxon>
    </lineage>
</organism>
<geneLocation type="plasmid" evidence="1">
    <name>pCBMA213_2</name>
</geneLocation>
<protein>
    <submittedName>
        <fullName evidence="1">Uncharacterized protein</fullName>
    </submittedName>
</protein>
<accession>A0A1S6GKW0</accession>